<protein>
    <submittedName>
        <fullName evidence="1">Uncharacterized protein</fullName>
    </submittedName>
</protein>
<evidence type="ECO:0000313" key="1">
    <source>
        <dbReference type="EMBL" id="KAJ3019456.1"/>
    </source>
</evidence>
<dbReference type="Proteomes" id="UP001144978">
    <property type="component" value="Unassembled WGS sequence"/>
</dbReference>
<gene>
    <name evidence="1" type="ORF">NUW54_g77</name>
</gene>
<keyword evidence="2" id="KW-1185">Reference proteome</keyword>
<comment type="caution">
    <text evidence="1">The sequence shown here is derived from an EMBL/GenBank/DDBJ whole genome shotgun (WGS) entry which is preliminary data.</text>
</comment>
<sequence length="1820" mass="206394">MASTCRSDEQVDSAQPPPAPELGQRLRSSCSGQTSTFPFLLLAISRTLPGLRTYTSNYRQRSSFDMEDYLKKRQELIQQDRALRPDQAYVNALSEEESRADDVLRNIRTHEAQAVWNGDKPAKHEPGPSHMFPGMAFLTARETIVHTELFKILSKMPKGGLLHAHLDATVRVDILLRFAIQQPAIHVRVSEPLTPKTLRSILPEFRPLRKTEWTATSSLTDPQYSPGSWVPIQNARNNFSPEMGGPEGFDRWVIDALMINPSEAYGTHNTTTKIWQKFSRTFMVSNPLIRFAPIWTQYVREFLLSSIADGISYVEPRIMFFMKNMFGEDGEENIPHRVWFQMYERVLNEVKEELKAQGREDEFLGSKVIIYSTMRSISCEELEWHLSDCLALKQEFPHLIAGFDLVGHEDSLRPLIDYIEPLLKFIERQKELGVHVPFIFHAGETTGDGTAADVNLYDAVLLGTKRIGHGFSMYKHPKLMEMCREEGICIEMCPISNEVLRLTGSMPMHPLPAVINHGVHAVLCSDDPSVFGNMGLSFDFFQVFVASEVNSLATLRMFVWDSIKMTFLSSICLQDTLAMSLFSRRYRRRGTCTPEPVPASVSATLVWTEEAVATKASRSSLMHTQRARVAEALHIHTGGQKKREAQHALQSSTASTPQDEATMGGAMNVNLPLITLNSDVLMHIMSWLPPSSLTALMTTCRFFSEIALQPLCAYTRKPLRMLRQFRSFYAFLRVGSSSSRTPLIRELHIVAIAWERTPWEEDEDCGVVSEAGNTRRASDVILSILPLCQNLRRLYLNYHFDRSDLHSVTQALSEMNSLEELSLRNVGMMAEQDFHVLARPHLRTLQIEACNDLFIVPNVLEIIYGLSDTLIELDLRSVHQWITTPCHVFPHVRRLTIGYPKDGHFDALASTFPSLERLSLNKWDQTTTEIHDQLLTHAQHLREFHRQHWRSHPEQWPALESLSGAENDPYTMYALAIPQHVPCVSLPCCLRMEEPRLLPIYRSILDDTNPSCVELRIQLPGEAMAYKHFDILRSLDAVRRCIITIEVSNRKRPRREQLNLHQEAMLKALRQVLKPLSLTHLVIKFRESESSPSDPYTRLWKWKLKTDATENFGSLADASPTLRWIGLYVEPDILRGWGVVRSPGGSPSNNSGTTPYNLEAMSVDEACAVIADEGMEDVQTTAWSLTMSESQFSFSFGQSEASAAASSPQAARREDATQAAEVAFCFTATHNSPTPRAQPSTVNTRSKAVGPRRRIKRHPVAQIQPAGSDERELPSSPTRQFREESPESACSSDPEKPEPLPDLALLQAQAIPADAARRDADDICLHLVALNSDVQTHILTWMSRPSLAALMATCRFFSEVALRPLCECPGTPIRSLPHFRSFYSFLRVGSSRPRSPLIKELSIEATLWGRPLWDNVPLEERIRSRLLGLDDHILRVPDVIMHTLHLCRNLRRLHVSHYFDLSEIKSLANAVSAMPALEELSLRNIREITEQYPRLLAKPRLRKLVLDGCYNQFAIPDILDRIRSLSNTLTELDLRSVAQWTTTTPPTTFPHVRRLTIGYPKGNRFDNLSRVFPALEHLTLKRWENSVAAAHGHNLAQSDQLREFHRQHWRAHPDQWPPLVSLSGAETDPYTMYALAIPRHLPRIALPFYVLMEDPMLLPALMYSEFEILRSMGTIRQCIVTIDKISGVGTNDQMMNIHHVTMINALREVVASLSLTHLLIKYSKAEHAANPAEEKLWKRVIRKPIVTLDPLVDACTSLRWIGIFVESLGLRGWVIHRQSNGSHQGEGDKPYELEERQMDEGWAVLAAEGMEDFVHANRLV</sequence>
<reference evidence="1" key="1">
    <citation type="submission" date="2022-08" db="EMBL/GenBank/DDBJ databases">
        <title>Genome Sequence of Pycnoporus sanguineus.</title>
        <authorList>
            <person name="Buettner E."/>
        </authorList>
    </citation>
    <scope>NUCLEOTIDE SEQUENCE</scope>
    <source>
        <strain evidence="1">CG-C14</strain>
    </source>
</reference>
<name>A0ACC1QA74_9APHY</name>
<accession>A0ACC1QA74</accession>
<dbReference type="EMBL" id="JANSHE010000009">
    <property type="protein sequence ID" value="KAJ3019456.1"/>
    <property type="molecule type" value="Genomic_DNA"/>
</dbReference>
<evidence type="ECO:0000313" key="2">
    <source>
        <dbReference type="Proteomes" id="UP001144978"/>
    </source>
</evidence>
<organism evidence="1 2">
    <name type="scientific">Trametes sanguinea</name>
    <dbReference type="NCBI Taxonomy" id="158606"/>
    <lineage>
        <taxon>Eukaryota</taxon>
        <taxon>Fungi</taxon>
        <taxon>Dikarya</taxon>
        <taxon>Basidiomycota</taxon>
        <taxon>Agaricomycotina</taxon>
        <taxon>Agaricomycetes</taxon>
        <taxon>Polyporales</taxon>
        <taxon>Polyporaceae</taxon>
        <taxon>Trametes</taxon>
    </lineage>
</organism>
<proteinExistence type="predicted"/>